<keyword evidence="1" id="KW-0732">Signal</keyword>
<dbReference type="RefSeq" id="WP_073286398.1">
    <property type="nucleotide sequence ID" value="NZ_FRCP01000009.1"/>
</dbReference>
<feature type="chain" id="PRO_5012680852" evidence="1">
    <location>
        <begin position="27"/>
        <end position="83"/>
    </location>
</feature>
<name>A0A1M7IG15_9FIRM</name>
<organism evidence="2 3">
    <name type="scientific">Anaerosporobacter mobilis DSM 15930</name>
    <dbReference type="NCBI Taxonomy" id="1120996"/>
    <lineage>
        <taxon>Bacteria</taxon>
        <taxon>Bacillati</taxon>
        <taxon>Bacillota</taxon>
        <taxon>Clostridia</taxon>
        <taxon>Lachnospirales</taxon>
        <taxon>Lachnospiraceae</taxon>
        <taxon>Anaerosporobacter</taxon>
    </lineage>
</organism>
<dbReference type="STRING" id="1120996.SAMN02746066_01838"/>
<accession>A0A1M7IG15</accession>
<proteinExistence type="predicted"/>
<keyword evidence="3" id="KW-1185">Reference proteome</keyword>
<sequence length="83" mass="9036">MKKKMKIGLCLLLLLIVLAPIPFSNASVINVKVNKVGADGVDIYDFTGNIYDETDVNEDGMIKIGEGYTSDGIHYEAFKPAAE</sequence>
<gene>
    <name evidence="2" type="ORF">SAMN02746066_01838</name>
</gene>
<evidence type="ECO:0000256" key="1">
    <source>
        <dbReference type="SAM" id="SignalP"/>
    </source>
</evidence>
<dbReference type="EMBL" id="FRCP01000009">
    <property type="protein sequence ID" value="SHM39619.1"/>
    <property type="molecule type" value="Genomic_DNA"/>
</dbReference>
<dbReference type="AlphaFoldDB" id="A0A1M7IG15"/>
<dbReference type="Proteomes" id="UP000184038">
    <property type="component" value="Unassembled WGS sequence"/>
</dbReference>
<evidence type="ECO:0000313" key="3">
    <source>
        <dbReference type="Proteomes" id="UP000184038"/>
    </source>
</evidence>
<protein>
    <submittedName>
        <fullName evidence="2">Uncharacterized protein</fullName>
    </submittedName>
</protein>
<reference evidence="2 3" key="1">
    <citation type="submission" date="2016-11" db="EMBL/GenBank/DDBJ databases">
        <authorList>
            <person name="Jaros S."/>
            <person name="Januszkiewicz K."/>
            <person name="Wedrychowicz H."/>
        </authorList>
    </citation>
    <scope>NUCLEOTIDE SEQUENCE [LARGE SCALE GENOMIC DNA]</scope>
    <source>
        <strain evidence="2 3">DSM 15930</strain>
    </source>
</reference>
<evidence type="ECO:0000313" key="2">
    <source>
        <dbReference type="EMBL" id="SHM39619.1"/>
    </source>
</evidence>
<feature type="signal peptide" evidence="1">
    <location>
        <begin position="1"/>
        <end position="26"/>
    </location>
</feature>